<gene>
    <name evidence="2" type="ORF">DS031_02255</name>
</gene>
<sequence>MKRLIEMAPHYLLIIIIFFMLLILGSGYAAFLLPAKQELEKAEKNFQHASSQLALLEAQQLEQNAFNYESAIQLQKEVPVQPLVDQFILQLEKAEVISDSLIRSMIFSEGDALLEDEENQVIPEDVKRITVQLNMASKGYSNLMRFLEEIESLERITKIDSLNFSGNREILSIDEEVDQINYSVQVSTFYIPGLEELLNDLPSVEYPAPADKNNPLYHGGSRDDPS</sequence>
<protein>
    <submittedName>
        <fullName evidence="2">Pilus assembly protein PilO</fullName>
    </submittedName>
</protein>
<keyword evidence="1" id="KW-1133">Transmembrane helix</keyword>
<reference evidence="2 3" key="1">
    <citation type="submission" date="2018-07" db="EMBL/GenBank/DDBJ databases">
        <title>Lottiidibacillus patelloidae gen. nov., sp. nov., isolated from the intestinal tract of a marine limpet and the reclassification of B. taeanensis BH030017T, B. algicola KMM 3737T and B. hwajinpoensis SW-72T as genus Lottiidibacillus.</title>
        <authorList>
            <person name="Liu R."/>
            <person name="Huang Z."/>
        </authorList>
    </citation>
    <scope>NUCLEOTIDE SEQUENCE [LARGE SCALE GENOMIC DNA]</scope>
    <source>
        <strain evidence="2 3">BH030017</strain>
    </source>
</reference>
<dbReference type="RefSeq" id="WP_113804293.1">
    <property type="nucleotide sequence ID" value="NZ_QOCW01000001.1"/>
</dbReference>
<dbReference type="Gene3D" id="3.30.70.60">
    <property type="match status" value="1"/>
</dbReference>
<evidence type="ECO:0000256" key="1">
    <source>
        <dbReference type="SAM" id="Phobius"/>
    </source>
</evidence>
<evidence type="ECO:0000313" key="3">
    <source>
        <dbReference type="Proteomes" id="UP000253314"/>
    </source>
</evidence>
<keyword evidence="1" id="KW-0812">Transmembrane</keyword>
<comment type="caution">
    <text evidence="2">The sequence shown here is derived from an EMBL/GenBank/DDBJ whole genome shotgun (WGS) entry which is preliminary data.</text>
</comment>
<dbReference type="InterPro" id="IPR014717">
    <property type="entry name" value="Transl_elong_EF1B/ribsomal_bS6"/>
</dbReference>
<dbReference type="EMBL" id="QOCW01000001">
    <property type="protein sequence ID" value="RBW71591.1"/>
    <property type="molecule type" value="Genomic_DNA"/>
</dbReference>
<keyword evidence="1" id="KW-0472">Membrane</keyword>
<accession>A0A366Y5V4</accession>
<dbReference type="OrthoDB" id="2427034at2"/>
<evidence type="ECO:0000313" key="2">
    <source>
        <dbReference type="EMBL" id="RBW71591.1"/>
    </source>
</evidence>
<organism evidence="2 3">
    <name type="scientific">Bacillus taeanensis</name>
    <dbReference type="NCBI Taxonomy" id="273032"/>
    <lineage>
        <taxon>Bacteria</taxon>
        <taxon>Bacillati</taxon>
        <taxon>Bacillota</taxon>
        <taxon>Bacilli</taxon>
        <taxon>Bacillales</taxon>
        <taxon>Bacillaceae</taxon>
        <taxon>Bacillus</taxon>
    </lineage>
</organism>
<dbReference type="Proteomes" id="UP000253314">
    <property type="component" value="Unassembled WGS sequence"/>
</dbReference>
<keyword evidence="3" id="KW-1185">Reference proteome</keyword>
<proteinExistence type="predicted"/>
<name>A0A366Y5V4_9BACI</name>
<feature type="transmembrane region" description="Helical" evidence="1">
    <location>
        <begin position="12"/>
        <end position="33"/>
    </location>
</feature>
<dbReference type="AlphaFoldDB" id="A0A366Y5V4"/>